<evidence type="ECO:0000313" key="2">
    <source>
        <dbReference type="Proteomes" id="UP001519310"/>
    </source>
</evidence>
<protein>
    <submittedName>
        <fullName evidence="1">Uncharacterized protein</fullName>
    </submittedName>
</protein>
<proteinExistence type="predicted"/>
<evidence type="ECO:0000313" key="1">
    <source>
        <dbReference type="EMBL" id="MBP2040966.1"/>
    </source>
</evidence>
<accession>A0ABS4LG08</accession>
<dbReference type="EMBL" id="JAGGLQ010000020">
    <property type="protein sequence ID" value="MBP2040966.1"/>
    <property type="molecule type" value="Genomic_DNA"/>
</dbReference>
<gene>
    <name evidence="1" type="ORF">J2Z77_006823</name>
</gene>
<sequence length="66" mass="6865">MRLGIRTVGGHLTLHLQDVGQTPAFQAVTEVGVRAVAGVGDQCGGPQADRGQLVEHISSASCHFAR</sequence>
<dbReference type="Proteomes" id="UP001519310">
    <property type="component" value="Unassembled WGS sequence"/>
</dbReference>
<organism evidence="1 2">
    <name type="scientific">Streptomyces avidinii</name>
    <dbReference type="NCBI Taxonomy" id="1895"/>
    <lineage>
        <taxon>Bacteria</taxon>
        <taxon>Bacillati</taxon>
        <taxon>Actinomycetota</taxon>
        <taxon>Actinomycetes</taxon>
        <taxon>Kitasatosporales</taxon>
        <taxon>Streptomycetaceae</taxon>
        <taxon>Streptomyces</taxon>
    </lineage>
</organism>
<name>A0ABS4LG08_STRAV</name>
<comment type="caution">
    <text evidence="1">The sequence shown here is derived from an EMBL/GenBank/DDBJ whole genome shotgun (WGS) entry which is preliminary data.</text>
</comment>
<keyword evidence="2" id="KW-1185">Reference proteome</keyword>
<reference evidence="1 2" key="1">
    <citation type="submission" date="2021-03" db="EMBL/GenBank/DDBJ databases">
        <title>Genomic Encyclopedia of Type Strains, Phase IV (KMG-IV): sequencing the most valuable type-strain genomes for metagenomic binning, comparative biology and taxonomic classification.</title>
        <authorList>
            <person name="Goeker M."/>
        </authorList>
    </citation>
    <scope>NUCLEOTIDE SEQUENCE [LARGE SCALE GENOMIC DNA]</scope>
    <source>
        <strain evidence="1 2">DSM 40526</strain>
    </source>
</reference>